<dbReference type="Proteomes" id="UP000694546">
    <property type="component" value="Chromosome 7"/>
</dbReference>
<feature type="transmembrane region" description="Helical" evidence="8">
    <location>
        <begin position="81"/>
        <end position="104"/>
    </location>
</feature>
<dbReference type="GO" id="GO:0005886">
    <property type="term" value="C:plasma membrane"/>
    <property type="evidence" value="ECO:0007669"/>
    <property type="project" value="UniProtKB-SubCell"/>
</dbReference>
<sequence length="239" mass="24937">MEGQGRLIGGLALVLVGILGVGLTTGLPMWRESSFVGPNIVSAQTIWDGLWLACVVQSTGQMQCKKPSGITYTTDLQAGRALTLLSIILGLIGFIIAIMGGGVANCSSAALLGGLLCLVAGVLCLVAVIWSAALTAFVSNDPLIVTSLKRDVGTSIYIGLASGVLLLLGGAVVCMVCGNKPSAPQRVYLRPPVEYSYAAPSQDSRSWRKNGPYDQPLETRDGSRYPAWNPGPSAASFPR</sequence>
<feature type="transmembrane region" description="Helical" evidence="8">
    <location>
        <begin position="156"/>
        <end position="178"/>
    </location>
</feature>
<keyword evidence="6 8" id="KW-1133">Transmembrane helix</keyword>
<feature type="transmembrane region" description="Helical" evidence="8">
    <location>
        <begin position="111"/>
        <end position="136"/>
    </location>
</feature>
<feature type="transmembrane region" description="Helical" evidence="8">
    <location>
        <begin position="7"/>
        <end position="30"/>
    </location>
</feature>
<evidence type="ECO:0000313" key="11">
    <source>
        <dbReference type="Proteomes" id="UP000694546"/>
    </source>
</evidence>
<evidence type="ECO:0000256" key="7">
    <source>
        <dbReference type="ARBA" id="ARBA00023136"/>
    </source>
</evidence>
<evidence type="ECO:0000256" key="3">
    <source>
        <dbReference type="ARBA" id="ARBA00022475"/>
    </source>
</evidence>
<evidence type="ECO:0000256" key="2">
    <source>
        <dbReference type="ARBA" id="ARBA00022427"/>
    </source>
</evidence>
<feature type="region of interest" description="Disordered" evidence="9">
    <location>
        <begin position="197"/>
        <end position="239"/>
    </location>
</feature>
<evidence type="ECO:0000256" key="1">
    <source>
        <dbReference type="ARBA" id="ARBA00008295"/>
    </source>
</evidence>
<evidence type="ECO:0000256" key="4">
    <source>
        <dbReference type="ARBA" id="ARBA00022692"/>
    </source>
</evidence>
<dbReference type="AlphaFoldDB" id="A0A8C5BRV8"/>
<dbReference type="Pfam" id="PF00822">
    <property type="entry name" value="PMP22_Claudin"/>
    <property type="match status" value="1"/>
</dbReference>
<keyword evidence="3 8" id="KW-1003">Cell membrane</keyword>
<dbReference type="PRINTS" id="PR01077">
    <property type="entry name" value="CLAUDIN"/>
</dbReference>
<keyword evidence="2 8" id="KW-0796">Tight junction</keyword>
<accession>A0A8C5BRV8</accession>
<dbReference type="GO" id="GO:0005923">
    <property type="term" value="C:bicellular tight junction"/>
    <property type="evidence" value="ECO:0007669"/>
    <property type="project" value="UniProtKB-SubCell"/>
</dbReference>
<dbReference type="InterPro" id="IPR004031">
    <property type="entry name" value="PMP22/EMP/MP20/Claudin"/>
</dbReference>
<dbReference type="PANTHER" id="PTHR12002">
    <property type="entry name" value="CLAUDIN"/>
    <property type="match status" value="1"/>
</dbReference>
<evidence type="ECO:0000313" key="10">
    <source>
        <dbReference type="Ensembl" id="ENSGMOP00000050080.1"/>
    </source>
</evidence>
<evidence type="ECO:0000256" key="8">
    <source>
        <dbReference type="RuleBase" id="RU060637"/>
    </source>
</evidence>
<keyword evidence="5 8" id="KW-0965">Cell junction</keyword>
<protein>
    <recommendedName>
        <fullName evidence="8">Claudin</fullName>
    </recommendedName>
</protein>
<reference evidence="10" key="1">
    <citation type="submission" date="2025-08" db="UniProtKB">
        <authorList>
            <consortium name="Ensembl"/>
        </authorList>
    </citation>
    <scope>IDENTIFICATION</scope>
</reference>
<evidence type="ECO:0000256" key="5">
    <source>
        <dbReference type="ARBA" id="ARBA00022949"/>
    </source>
</evidence>
<dbReference type="GeneTree" id="ENSGT00940000163648"/>
<comment type="subcellular location">
    <subcellularLocation>
        <location evidence="8">Cell junction</location>
        <location evidence="8">Tight junction</location>
    </subcellularLocation>
    <subcellularLocation>
        <location evidence="8">Cell membrane</location>
        <topology evidence="8">Multi-pass membrane protein</topology>
    </subcellularLocation>
</comment>
<keyword evidence="11" id="KW-1185">Reference proteome</keyword>
<dbReference type="Gene3D" id="1.20.140.150">
    <property type="match status" value="1"/>
</dbReference>
<comment type="similarity">
    <text evidence="1 8">Belongs to the claudin family.</text>
</comment>
<proteinExistence type="inferred from homology"/>
<keyword evidence="7 8" id="KW-0472">Membrane</keyword>
<dbReference type="InterPro" id="IPR006187">
    <property type="entry name" value="Claudin"/>
</dbReference>
<name>A0A8C5BRV8_GADMO</name>
<dbReference type="GO" id="GO:0005198">
    <property type="term" value="F:structural molecule activity"/>
    <property type="evidence" value="ECO:0007669"/>
    <property type="project" value="InterPro"/>
</dbReference>
<comment type="function">
    <text evidence="8">Claudins function as major constituents of the tight junction complexes that regulate the permeability of epithelia.</text>
</comment>
<dbReference type="PROSITE" id="PS01346">
    <property type="entry name" value="CLAUDIN"/>
    <property type="match status" value="1"/>
</dbReference>
<evidence type="ECO:0000256" key="6">
    <source>
        <dbReference type="ARBA" id="ARBA00022989"/>
    </source>
</evidence>
<organism evidence="10 11">
    <name type="scientific">Gadus morhua</name>
    <name type="common">Atlantic cod</name>
    <dbReference type="NCBI Taxonomy" id="8049"/>
    <lineage>
        <taxon>Eukaryota</taxon>
        <taxon>Metazoa</taxon>
        <taxon>Chordata</taxon>
        <taxon>Craniata</taxon>
        <taxon>Vertebrata</taxon>
        <taxon>Euteleostomi</taxon>
        <taxon>Actinopterygii</taxon>
        <taxon>Neopterygii</taxon>
        <taxon>Teleostei</taxon>
        <taxon>Neoteleostei</taxon>
        <taxon>Acanthomorphata</taxon>
        <taxon>Zeiogadaria</taxon>
        <taxon>Gadariae</taxon>
        <taxon>Gadiformes</taxon>
        <taxon>Gadoidei</taxon>
        <taxon>Gadidae</taxon>
        <taxon>Gadus</taxon>
    </lineage>
</organism>
<keyword evidence="4 8" id="KW-0812">Transmembrane</keyword>
<evidence type="ECO:0000256" key="9">
    <source>
        <dbReference type="SAM" id="MobiDB-lite"/>
    </source>
</evidence>
<dbReference type="InterPro" id="IPR017974">
    <property type="entry name" value="Claudin_CS"/>
</dbReference>
<reference evidence="10" key="2">
    <citation type="submission" date="2025-09" db="UniProtKB">
        <authorList>
            <consortium name="Ensembl"/>
        </authorList>
    </citation>
    <scope>IDENTIFICATION</scope>
</reference>
<dbReference type="Ensembl" id="ENSGMOT00000041481.1">
    <property type="protein sequence ID" value="ENSGMOP00000050080.1"/>
    <property type="gene ID" value="ENSGMOG00000026398.1"/>
</dbReference>